<dbReference type="GO" id="GO:0006396">
    <property type="term" value="P:RNA processing"/>
    <property type="evidence" value="ECO:0007669"/>
    <property type="project" value="TreeGrafter"/>
</dbReference>
<protein>
    <recommendedName>
        <fullName evidence="3">Fcf2 pre-rRNA processing C-terminal domain-containing protein</fullName>
    </recommendedName>
</protein>
<evidence type="ECO:0000259" key="3">
    <source>
        <dbReference type="Pfam" id="PF08698"/>
    </source>
</evidence>
<dbReference type="OrthoDB" id="427886at2759"/>
<evidence type="ECO:0000256" key="2">
    <source>
        <dbReference type="ARBA" id="ARBA00023242"/>
    </source>
</evidence>
<dbReference type="Pfam" id="PF08698">
    <property type="entry name" value="Fcf2"/>
    <property type="match status" value="1"/>
</dbReference>
<accession>A0A8T2TSK6</accession>
<dbReference type="GO" id="GO:0003723">
    <property type="term" value="F:RNA binding"/>
    <property type="evidence" value="ECO:0007669"/>
    <property type="project" value="TreeGrafter"/>
</dbReference>
<dbReference type="EMBL" id="CM035417">
    <property type="protein sequence ID" value="KAH7423509.1"/>
    <property type="molecule type" value="Genomic_DNA"/>
</dbReference>
<keyword evidence="2" id="KW-0539">Nucleus</keyword>
<proteinExistence type="predicted"/>
<comment type="caution">
    <text evidence="4">The sequence shown here is derived from an EMBL/GenBank/DDBJ whole genome shotgun (WGS) entry which is preliminary data.</text>
</comment>
<dbReference type="Proteomes" id="UP000825935">
    <property type="component" value="Chromosome 12"/>
</dbReference>
<sequence length="109" mass="12465">MTPELKQELQLVKLRGVLDPKRHYKAEDSRGLPKYFQVGTVVGGPADFYSGRLTKREQKASLASELLADSSLSAYRKRKYLEIQDQKQAGGKGFFKKKQKKRKPSWAHI</sequence>
<gene>
    <name evidence="4" type="ORF">KP509_12G058700</name>
</gene>
<dbReference type="InterPro" id="IPR014810">
    <property type="entry name" value="Fcf2_C"/>
</dbReference>
<dbReference type="AlphaFoldDB" id="A0A8T2TSK6"/>
<evidence type="ECO:0000313" key="4">
    <source>
        <dbReference type="EMBL" id="KAH7423509.1"/>
    </source>
</evidence>
<dbReference type="PANTHER" id="PTHR21686">
    <property type="entry name" value="DEOXYNUCLEOTIDYLTRANSFERASE TERMINAL-INTERACTING PROTEIN 2"/>
    <property type="match status" value="1"/>
</dbReference>
<organism evidence="4 5">
    <name type="scientific">Ceratopteris richardii</name>
    <name type="common">Triangle waterfern</name>
    <dbReference type="NCBI Taxonomy" id="49495"/>
    <lineage>
        <taxon>Eukaryota</taxon>
        <taxon>Viridiplantae</taxon>
        <taxon>Streptophyta</taxon>
        <taxon>Embryophyta</taxon>
        <taxon>Tracheophyta</taxon>
        <taxon>Polypodiopsida</taxon>
        <taxon>Polypodiidae</taxon>
        <taxon>Polypodiales</taxon>
        <taxon>Pteridineae</taxon>
        <taxon>Pteridaceae</taxon>
        <taxon>Parkerioideae</taxon>
        <taxon>Ceratopteris</taxon>
    </lineage>
</organism>
<evidence type="ECO:0000256" key="1">
    <source>
        <dbReference type="ARBA" id="ARBA00004604"/>
    </source>
</evidence>
<dbReference type="PANTHER" id="PTHR21686:SF12">
    <property type="entry name" value="DEOXYNUCLEOTIDYLTRANSFERASE TERMINAL-INTERACTING PROTEIN 2"/>
    <property type="match status" value="1"/>
</dbReference>
<name>A0A8T2TSK6_CERRI</name>
<evidence type="ECO:0000313" key="5">
    <source>
        <dbReference type="Proteomes" id="UP000825935"/>
    </source>
</evidence>
<feature type="domain" description="Fcf2 pre-rRNA processing C-terminal" evidence="3">
    <location>
        <begin position="1"/>
        <end position="79"/>
    </location>
</feature>
<dbReference type="InterPro" id="IPR039883">
    <property type="entry name" value="Fcf2/DNTTIP2"/>
</dbReference>
<reference evidence="4" key="1">
    <citation type="submission" date="2021-08" db="EMBL/GenBank/DDBJ databases">
        <title>WGS assembly of Ceratopteris richardii.</title>
        <authorList>
            <person name="Marchant D.B."/>
            <person name="Chen G."/>
            <person name="Jenkins J."/>
            <person name="Shu S."/>
            <person name="Leebens-Mack J."/>
            <person name="Grimwood J."/>
            <person name="Schmutz J."/>
            <person name="Soltis P."/>
            <person name="Soltis D."/>
            <person name="Chen Z.-H."/>
        </authorList>
    </citation>
    <scope>NUCLEOTIDE SEQUENCE</scope>
    <source>
        <strain evidence="4">Whitten #5841</strain>
        <tissue evidence="4">Leaf</tissue>
    </source>
</reference>
<keyword evidence="5" id="KW-1185">Reference proteome</keyword>
<comment type="subcellular location">
    <subcellularLocation>
        <location evidence="1">Nucleus</location>
        <location evidence="1">Nucleolus</location>
    </subcellularLocation>
</comment>
<dbReference type="GO" id="GO:0005730">
    <property type="term" value="C:nucleolus"/>
    <property type="evidence" value="ECO:0007669"/>
    <property type="project" value="UniProtKB-SubCell"/>
</dbReference>